<keyword evidence="3" id="KW-1185">Reference proteome</keyword>
<dbReference type="PANTHER" id="PTHR36195">
    <property type="entry name" value="DOMAIN PROTEIN, PUTATIVE (AFU_ORTHOLOGUE AFUA_5G01990)-RELATED-RELATED"/>
    <property type="match status" value="1"/>
</dbReference>
<dbReference type="InterPro" id="IPR020835">
    <property type="entry name" value="Catalase_sf"/>
</dbReference>
<organism evidence="2 3">
    <name type="scientific">Cercospora beticola</name>
    <name type="common">Sugarbeet leaf spot fungus</name>
    <dbReference type="NCBI Taxonomy" id="122368"/>
    <lineage>
        <taxon>Eukaryota</taxon>
        <taxon>Fungi</taxon>
        <taxon>Dikarya</taxon>
        <taxon>Ascomycota</taxon>
        <taxon>Pezizomycotina</taxon>
        <taxon>Dothideomycetes</taxon>
        <taxon>Dothideomycetidae</taxon>
        <taxon>Mycosphaerellales</taxon>
        <taxon>Mycosphaerellaceae</taxon>
        <taxon>Cercospora</taxon>
    </lineage>
</organism>
<feature type="compositionally biased region" description="Polar residues" evidence="1">
    <location>
        <begin position="17"/>
        <end position="29"/>
    </location>
</feature>
<feature type="region of interest" description="Disordered" evidence="1">
    <location>
        <begin position="1"/>
        <end position="35"/>
    </location>
</feature>
<dbReference type="SUPFAM" id="SSF56634">
    <property type="entry name" value="Heme-dependent catalase-like"/>
    <property type="match status" value="1"/>
</dbReference>
<reference evidence="2 3" key="1">
    <citation type="submission" date="2023-09" db="EMBL/GenBank/DDBJ databases">
        <title>Complete-Gapless Cercospora beticola genome.</title>
        <authorList>
            <person name="Wyatt N.A."/>
            <person name="Spanner R.E."/>
            <person name="Bolton M.D."/>
        </authorList>
    </citation>
    <scope>NUCLEOTIDE SEQUENCE [LARGE SCALE GENOMIC DNA]</scope>
    <source>
        <strain evidence="2">Cb09-40</strain>
    </source>
</reference>
<evidence type="ECO:0000313" key="2">
    <source>
        <dbReference type="EMBL" id="WPB06852.1"/>
    </source>
</evidence>
<evidence type="ECO:0000313" key="3">
    <source>
        <dbReference type="Proteomes" id="UP001302367"/>
    </source>
</evidence>
<protein>
    <recommendedName>
        <fullName evidence="4">Heme-dependent catalase</fullName>
    </recommendedName>
</protein>
<dbReference type="Gene3D" id="2.40.180.10">
    <property type="entry name" value="Catalase core domain"/>
    <property type="match status" value="1"/>
</dbReference>
<evidence type="ECO:0000256" key="1">
    <source>
        <dbReference type="SAM" id="MobiDB-lite"/>
    </source>
</evidence>
<dbReference type="EMBL" id="CP134191">
    <property type="protein sequence ID" value="WPB06852.1"/>
    <property type="molecule type" value="Genomic_DNA"/>
</dbReference>
<proteinExistence type="predicted"/>
<dbReference type="CDD" id="cd08152">
    <property type="entry name" value="y4iL_like"/>
    <property type="match status" value="1"/>
</dbReference>
<gene>
    <name evidence="2" type="ORF">RHO25_011512</name>
</gene>
<evidence type="ECO:0008006" key="4">
    <source>
        <dbReference type="Google" id="ProtNLM"/>
    </source>
</evidence>
<dbReference type="Proteomes" id="UP001302367">
    <property type="component" value="Chromosome 8"/>
</dbReference>
<accession>A0ABZ0P4S3</accession>
<sequence>MHSEMLPNLSHDGPPQTKLQDPLSSNSNKALEALDSPCTPQATRYLYHYSKSRGRSLAPDEVEAVSGDMEVQAKHGVIINRSLIIESAGKKRAAERYIEYLPVRKKTREDKSLAANNMSDKQYIPWNAEGVEVEQPGEKEKIWEVSEQFKRMQMMNFNEHHHCLRGTHLKTQGCVIGRFSVAEGLPPHLAQGMFKKAGHYDCIMRYSSLTPKLVPDNVPAPRGVGLKVFGVQGEKIWGEDKKTQDFTFNNYPILELRTPKDTCEIADSLEKNWNQLDKFAEYLGKREDAEVACAPAMIPRQHMVAMTEWSQSAYRYGDYVAKFALFPEGEEQKKLKEVYLTDDDPVNILSQHTRAFHQNHKVTYSFKVQLLENLQEQPVDDIGVEWDANKYPWQEVARLEFDPQDSWLPEFRVWWDDRITVNGWHGLKEHQPLGSTNRMRRVVYAESRKLRLRVNAYKDYIEPASLAEVPAPIPAIFQKINPEAGQKVAYSSEIKV</sequence>
<dbReference type="RefSeq" id="XP_023454204.2">
    <property type="nucleotide sequence ID" value="XM_023602929.2"/>
</dbReference>
<dbReference type="GeneID" id="35433950"/>
<dbReference type="PANTHER" id="PTHR36195:SF4">
    <property type="entry name" value="DOMAIN PROTEIN, PUTATIVE (AFU_ORTHOLOGUE AFUA_5G01990)-RELATED"/>
    <property type="match status" value="1"/>
</dbReference>
<name>A0ABZ0P4S3_CERBT</name>